<keyword evidence="3" id="KW-0064">Aspartyl protease</keyword>
<dbReference type="InterPro" id="IPR000671">
    <property type="entry name" value="Peptidase_A31"/>
</dbReference>
<dbReference type="EMBL" id="JACNJN010000113">
    <property type="protein sequence ID" value="MBC8335552.1"/>
    <property type="molecule type" value="Genomic_DNA"/>
</dbReference>
<dbReference type="GO" id="GO:0008047">
    <property type="term" value="F:enzyme activator activity"/>
    <property type="evidence" value="ECO:0007669"/>
    <property type="project" value="InterPro"/>
</dbReference>
<evidence type="ECO:0000256" key="3">
    <source>
        <dbReference type="ARBA" id="ARBA00022750"/>
    </source>
</evidence>
<organism evidence="5 6">
    <name type="scientific">Candidatus Desulfolinea nitratireducens</name>
    <dbReference type="NCBI Taxonomy" id="2841698"/>
    <lineage>
        <taxon>Bacteria</taxon>
        <taxon>Bacillati</taxon>
        <taxon>Chloroflexota</taxon>
        <taxon>Anaerolineae</taxon>
        <taxon>Anaerolineales</taxon>
        <taxon>Anaerolineales incertae sedis</taxon>
        <taxon>Candidatus Desulfolinea</taxon>
    </lineage>
</organism>
<gene>
    <name evidence="5" type="ORF">H8E29_09820</name>
</gene>
<dbReference type="AlphaFoldDB" id="A0A8J6NKS0"/>
<dbReference type="SUPFAM" id="SSF53163">
    <property type="entry name" value="HybD-like"/>
    <property type="match status" value="1"/>
</dbReference>
<dbReference type="Pfam" id="PF01750">
    <property type="entry name" value="HycI"/>
    <property type="match status" value="1"/>
</dbReference>
<dbReference type="Proteomes" id="UP000614469">
    <property type="component" value="Unassembled WGS sequence"/>
</dbReference>
<keyword evidence="2 5" id="KW-0645">Protease</keyword>
<dbReference type="CDD" id="cd00518">
    <property type="entry name" value="H2MP"/>
    <property type="match status" value="1"/>
</dbReference>
<evidence type="ECO:0000313" key="6">
    <source>
        <dbReference type="Proteomes" id="UP000614469"/>
    </source>
</evidence>
<dbReference type="NCBIfam" id="TIGR00072">
    <property type="entry name" value="hydrog_prot"/>
    <property type="match status" value="1"/>
</dbReference>
<evidence type="ECO:0000256" key="4">
    <source>
        <dbReference type="ARBA" id="ARBA00022801"/>
    </source>
</evidence>
<evidence type="ECO:0000256" key="1">
    <source>
        <dbReference type="ARBA" id="ARBA00006814"/>
    </source>
</evidence>
<dbReference type="Gene3D" id="3.40.50.1450">
    <property type="entry name" value="HybD-like"/>
    <property type="match status" value="1"/>
</dbReference>
<dbReference type="PANTHER" id="PTHR30302:SF1">
    <property type="entry name" value="HYDROGENASE 2 MATURATION PROTEASE"/>
    <property type="match status" value="1"/>
</dbReference>
<dbReference type="GO" id="GO:0004190">
    <property type="term" value="F:aspartic-type endopeptidase activity"/>
    <property type="evidence" value="ECO:0007669"/>
    <property type="project" value="UniProtKB-KW"/>
</dbReference>
<evidence type="ECO:0000256" key="2">
    <source>
        <dbReference type="ARBA" id="ARBA00022670"/>
    </source>
</evidence>
<protein>
    <submittedName>
        <fullName evidence="5">Hydrogenase maturation protease</fullName>
    </submittedName>
</protein>
<dbReference type="PRINTS" id="PR00446">
    <property type="entry name" value="HYDRGNUPTAKE"/>
</dbReference>
<dbReference type="InterPro" id="IPR023430">
    <property type="entry name" value="Pept_HybD-like_dom_sf"/>
</dbReference>
<dbReference type="PANTHER" id="PTHR30302">
    <property type="entry name" value="HYDROGENASE 1 MATURATION PROTEASE"/>
    <property type="match status" value="1"/>
</dbReference>
<comment type="similarity">
    <text evidence="1">Belongs to the peptidase A31 family.</text>
</comment>
<accession>A0A8J6NKS0</accession>
<comment type="caution">
    <text evidence="5">The sequence shown here is derived from an EMBL/GenBank/DDBJ whole genome shotgun (WGS) entry which is preliminary data.</text>
</comment>
<keyword evidence="4" id="KW-0378">Hydrolase</keyword>
<proteinExistence type="inferred from homology"/>
<dbReference type="GO" id="GO:0016485">
    <property type="term" value="P:protein processing"/>
    <property type="evidence" value="ECO:0007669"/>
    <property type="project" value="TreeGrafter"/>
</dbReference>
<name>A0A8J6NKS0_9CHLR</name>
<reference evidence="5 6" key="1">
    <citation type="submission" date="2020-08" db="EMBL/GenBank/DDBJ databases">
        <title>Bridging the membrane lipid divide: bacteria of the FCB group superphylum have the potential to synthesize archaeal ether lipids.</title>
        <authorList>
            <person name="Villanueva L."/>
            <person name="Von Meijenfeldt F.A.B."/>
            <person name="Westbye A.B."/>
            <person name="Yadav S."/>
            <person name="Hopmans E.C."/>
            <person name="Dutilh B.E."/>
            <person name="Sinninghe Damste J.S."/>
        </authorList>
    </citation>
    <scope>NUCLEOTIDE SEQUENCE [LARGE SCALE GENOMIC DNA]</scope>
    <source>
        <strain evidence="5">NIOZ-UU36</strain>
    </source>
</reference>
<sequence length="163" mass="17614">MKTLVVGLGNPILTDDGVGVKVAYAVEEELGPNIPENITVTEASVGGLRLMELMIGYDRVILIDAIMTSNGHDYGHIHELSLEDLRQITPTEHSASAHDTSLITALDAGVHLGLHMPKEFEIIAVEVENVMDFSEDPTPAVAAAIPKVTEMVLDSLRKEIIVH</sequence>
<evidence type="ECO:0000313" key="5">
    <source>
        <dbReference type="EMBL" id="MBC8335552.1"/>
    </source>
</evidence>